<dbReference type="Pfam" id="PF01987">
    <property type="entry name" value="AIM24"/>
    <property type="match status" value="1"/>
</dbReference>
<accession>A0A3S1AN01</accession>
<reference evidence="1" key="1">
    <citation type="submission" date="2018-12" db="EMBL/GenBank/DDBJ databases">
        <authorList>
            <person name="Will S."/>
            <person name="Neumann-Schaal M."/>
            <person name="Henke P."/>
        </authorList>
    </citation>
    <scope>NUCLEOTIDE SEQUENCE</scope>
    <source>
        <strain evidence="1">PCC 7102</strain>
    </source>
</reference>
<dbReference type="EMBL" id="RSCL01000009">
    <property type="protein sequence ID" value="RUT05104.1"/>
    <property type="molecule type" value="Genomic_DNA"/>
</dbReference>
<keyword evidence="2" id="KW-1185">Reference proteome</keyword>
<proteinExistence type="predicted"/>
<sequence length="239" mass="25959">MNKIAYNIEHSPAYASLKVQLQAHQTVVVESGAMAAMDPWIEMKAKTRGGLMKSVARMFAGESLFLSDFTAKDKPGQLYISPGVPGDVQHYYLDGSKGLMVQSSGFLASSVTVEIDTKFQGFKGFFSGESLFLLRAIGEGDIWFSSYGGIVEIPVTGEYVVDTGYIVAFEDTLNYKVEMIGGLSFRGLKTGVLGGEGLVCRFTGTGKLWIQSRQLYNLINYLNVFRPVESSSSSSSSDG</sequence>
<dbReference type="PANTHER" id="PTHR43657">
    <property type="entry name" value="TRYPTOPHAN RNA-BINDING ATTENUATOR PROTEIN-LIKE PROTEIN"/>
    <property type="match status" value="1"/>
</dbReference>
<protein>
    <submittedName>
        <fullName evidence="1">TIGR00266 family protein</fullName>
    </submittedName>
</protein>
<dbReference type="Gene3D" id="3.60.160.10">
    <property type="entry name" value="Mitochondrial biogenesis AIM24"/>
    <property type="match status" value="1"/>
</dbReference>
<dbReference type="Proteomes" id="UP000271624">
    <property type="component" value="Unassembled WGS sequence"/>
</dbReference>
<evidence type="ECO:0000313" key="1">
    <source>
        <dbReference type="EMBL" id="RUT05104.1"/>
    </source>
</evidence>
<reference evidence="1" key="2">
    <citation type="journal article" date="2019" name="Genome Biol. Evol.">
        <title>Day and night: Metabolic profiles and evolutionary relationships of six axenic non-marine cyanobacteria.</title>
        <authorList>
            <person name="Will S.E."/>
            <person name="Henke P."/>
            <person name="Boedeker C."/>
            <person name="Huang S."/>
            <person name="Brinkmann H."/>
            <person name="Rohde M."/>
            <person name="Jarek M."/>
            <person name="Friedl T."/>
            <person name="Seufert S."/>
            <person name="Schumacher M."/>
            <person name="Overmann J."/>
            <person name="Neumann-Schaal M."/>
            <person name="Petersen J."/>
        </authorList>
    </citation>
    <scope>NUCLEOTIDE SEQUENCE [LARGE SCALE GENOMIC DNA]</scope>
    <source>
        <strain evidence="1">PCC 7102</strain>
    </source>
</reference>
<name>A0A3S1AN01_9CYAN</name>
<dbReference type="InterPro" id="IPR016031">
    <property type="entry name" value="Trp_RNA-bd_attenuator-like_dom"/>
</dbReference>
<dbReference type="PANTHER" id="PTHR43657:SF1">
    <property type="entry name" value="ALTERED INHERITANCE OF MITOCHONDRIA PROTEIN 24, MITOCHONDRIAL"/>
    <property type="match status" value="1"/>
</dbReference>
<gene>
    <name evidence="1" type="ORF">DSM106972_039250</name>
</gene>
<dbReference type="AlphaFoldDB" id="A0A3S1AN01"/>
<organism evidence="1 2">
    <name type="scientific">Dulcicalothrix desertica PCC 7102</name>
    <dbReference type="NCBI Taxonomy" id="232991"/>
    <lineage>
        <taxon>Bacteria</taxon>
        <taxon>Bacillati</taxon>
        <taxon>Cyanobacteriota</taxon>
        <taxon>Cyanophyceae</taxon>
        <taxon>Nostocales</taxon>
        <taxon>Calotrichaceae</taxon>
        <taxon>Dulcicalothrix</taxon>
    </lineage>
</organism>
<comment type="caution">
    <text evidence="1">The sequence shown here is derived from an EMBL/GenBank/DDBJ whole genome shotgun (WGS) entry which is preliminary data.</text>
</comment>
<dbReference type="SUPFAM" id="SSF51219">
    <property type="entry name" value="TRAP-like"/>
    <property type="match status" value="1"/>
</dbReference>
<dbReference type="NCBIfam" id="TIGR00266">
    <property type="entry name" value="TIGR00266 family protein"/>
    <property type="match status" value="1"/>
</dbReference>
<dbReference type="RefSeq" id="WP_127082358.1">
    <property type="nucleotide sequence ID" value="NZ_RSCL01000009.1"/>
</dbReference>
<evidence type="ECO:0000313" key="2">
    <source>
        <dbReference type="Proteomes" id="UP000271624"/>
    </source>
</evidence>
<dbReference type="OrthoDB" id="509215at2"/>
<dbReference type="InterPro" id="IPR002838">
    <property type="entry name" value="AIM24"/>
</dbReference>
<dbReference type="InterPro" id="IPR036983">
    <property type="entry name" value="AIM24_sf"/>
</dbReference>